<dbReference type="Gene3D" id="1.20.5.1930">
    <property type="match status" value="1"/>
</dbReference>
<keyword evidence="9" id="KW-0472">Membrane</keyword>
<dbReference type="InterPro" id="IPR036890">
    <property type="entry name" value="HATPase_C_sf"/>
</dbReference>
<evidence type="ECO:0000256" key="9">
    <source>
        <dbReference type="SAM" id="Phobius"/>
    </source>
</evidence>
<dbReference type="RefSeq" id="WP_232072411.1">
    <property type="nucleotide sequence ID" value="NZ_AP022870.1"/>
</dbReference>
<evidence type="ECO:0000256" key="3">
    <source>
        <dbReference type="ARBA" id="ARBA00022553"/>
    </source>
</evidence>
<dbReference type="InterPro" id="IPR050482">
    <property type="entry name" value="Sensor_HK_TwoCompSys"/>
</dbReference>
<name>A0A6F8Y6N1_9ACTN</name>
<keyword evidence="9" id="KW-1133">Transmembrane helix</keyword>
<dbReference type="PANTHER" id="PTHR24421">
    <property type="entry name" value="NITRATE/NITRITE SENSOR PROTEIN NARX-RELATED"/>
    <property type="match status" value="1"/>
</dbReference>
<dbReference type="EMBL" id="AP022870">
    <property type="protein sequence ID" value="BCB81784.1"/>
    <property type="molecule type" value="Genomic_DNA"/>
</dbReference>
<dbReference type="Pfam" id="PF02518">
    <property type="entry name" value="HATPase_c"/>
    <property type="match status" value="1"/>
</dbReference>
<sequence>MSAAAYCSNVVTQWIARLFDERAWPARLTLLFVLTVGYLVLLRAPASPPSVADWMIALAAVGLSAGGGRWPLATPIAQAGLLTVAYEVGNHAAMVVKIAAAVALFELAMRRSGWQVLVGGLAPAIVYVLHPSGGLPALLYRAAVMVGAPVLVGAYIRSVRQTAAQAQQRVAEEQRRRLSETRAARANERTAIARELHDVVAHHVASIVLRVGVARHVLPTDDPRVREVLDDVHGSGTATLAALRRLVTVLRDPEVGDTPPFVEPGELHAALDEVVQRGRQVGLDIDSSVDPAIGGLDPVRGLAVLRLTQEGLTNVAKHAGTAAHADVSMRLTPDDAVLLEIVDDGGTSPPALPTAKDVPGHGLIGMRERVELLGGSLSVGRQGRGWRLSALLPSASSSVGLPVSKTCRLHTPTPAEARP</sequence>
<dbReference type="EC" id="2.7.13.3" evidence="2"/>
<keyword evidence="8" id="KW-0902">Two-component regulatory system</keyword>
<dbReference type="InterPro" id="IPR003594">
    <property type="entry name" value="HATPase_dom"/>
</dbReference>
<dbReference type="GO" id="GO:0000155">
    <property type="term" value="F:phosphorelay sensor kinase activity"/>
    <property type="evidence" value="ECO:0007669"/>
    <property type="project" value="InterPro"/>
</dbReference>
<evidence type="ECO:0000256" key="1">
    <source>
        <dbReference type="ARBA" id="ARBA00000085"/>
    </source>
</evidence>
<keyword evidence="13" id="KW-1185">Reference proteome</keyword>
<keyword evidence="9" id="KW-0812">Transmembrane</keyword>
<evidence type="ECO:0000256" key="2">
    <source>
        <dbReference type="ARBA" id="ARBA00012438"/>
    </source>
</evidence>
<keyword evidence="5" id="KW-0547">Nucleotide-binding</keyword>
<dbReference type="AlphaFoldDB" id="A0A6F8Y6N1"/>
<feature type="transmembrane region" description="Helical" evidence="9">
    <location>
        <begin position="138"/>
        <end position="156"/>
    </location>
</feature>
<keyword evidence="6 12" id="KW-0418">Kinase</keyword>
<keyword evidence="7" id="KW-0067">ATP-binding</keyword>
<protein>
    <recommendedName>
        <fullName evidence="2">histidine kinase</fullName>
        <ecNumber evidence="2">2.7.13.3</ecNumber>
    </recommendedName>
</protein>
<evidence type="ECO:0000256" key="5">
    <source>
        <dbReference type="ARBA" id="ARBA00022741"/>
    </source>
</evidence>
<feature type="transmembrane region" description="Helical" evidence="9">
    <location>
        <begin position="54"/>
        <end position="72"/>
    </location>
</feature>
<accession>A0A6F8Y6N1</accession>
<dbReference type="GO" id="GO:0016020">
    <property type="term" value="C:membrane"/>
    <property type="evidence" value="ECO:0007669"/>
    <property type="project" value="InterPro"/>
</dbReference>
<dbReference type="InterPro" id="IPR011712">
    <property type="entry name" value="Sig_transdc_His_kin_sub3_dim/P"/>
</dbReference>
<gene>
    <name evidence="12" type="ORF">Pflav_081940</name>
</gene>
<dbReference type="Pfam" id="PF07730">
    <property type="entry name" value="HisKA_3"/>
    <property type="match status" value="1"/>
</dbReference>
<dbReference type="KEGG" id="pfla:Pflav_081940"/>
<organism evidence="12 13">
    <name type="scientific">Phytohabitans flavus</name>
    <dbReference type="NCBI Taxonomy" id="1076124"/>
    <lineage>
        <taxon>Bacteria</taxon>
        <taxon>Bacillati</taxon>
        <taxon>Actinomycetota</taxon>
        <taxon>Actinomycetes</taxon>
        <taxon>Micromonosporales</taxon>
        <taxon>Micromonosporaceae</taxon>
    </lineage>
</organism>
<dbReference type="Proteomes" id="UP000502508">
    <property type="component" value="Chromosome"/>
</dbReference>
<evidence type="ECO:0000256" key="8">
    <source>
        <dbReference type="ARBA" id="ARBA00023012"/>
    </source>
</evidence>
<reference evidence="12 13" key="2">
    <citation type="submission" date="2020-03" db="EMBL/GenBank/DDBJ databases">
        <authorList>
            <person name="Ichikawa N."/>
            <person name="Kimura A."/>
            <person name="Kitahashi Y."/>
            <person name="Uohara A."/>
        </authorList>
    </citation>
    <scope>NUCLEOTIDE SEQUENCE [LARGE SCALE GENOMIC DNA]</scope>
    <source>
        <strain evidence="12 13">NBRC 107702</strain>
    </source>
</reference>
<evidence type="ECO:0000256" key="4">
    <source>
        <dbReference type="ARBA" id="ARBA00022679"/>
    </source>
</evidence>
<comment type="catalytic activity">
    <reaction evidence="1">
        <text>ATP + protein L-histidine = ADP + protein N-phospho-L-histidine.</text>
        <dbReference type="EC" id="2.7.13.3"/>
    </reaction>
</comment>
<dbReference type="GO" id="GO:0046983">
    <property type="term" value="F:protein dimerization activity"/>
    <property type="evidence" value="ECO:0007669"/>
    <property type="project" value="InterPro"/>
</dbReference>
<evidence type="ECO:0000256" key="7">
    <source>
        <dbReference type="ARBA" id="ARBA00022840"/>
    </source>
</evidence>
<evidence type="ECO:0000259" key="10">
    <source>
        <dbReference type="Pfam" id="PF02518"/>
    </source>
</evidence>
<dbReference type="SUPFAM" id="SSF55874">
    <property type="entry name" value="ATPase domain of HSP90 chaperone/DNA topoisomerase II/histidine kinase"/>
    <property type="match status" value="1"/>
</dbReference>
<proteinExistence type="predicted"/>
<reference evidence="12 13" key="1">
    <citation type="submission" date="2020-03" db="EMBL/GenBank/DDBJ databases">
        <title>Whole genome shotgun sequence of Phytohabitans flavus NBRC 107702.</title>
        <authorList>
            <person name="Komaki H."/>
            <person name="Tamura T."/>
        </authorList>
    </citation>
    <scope>NUCLEOTIDE SEQUENCE [LARGE SCALE GENOMIC DNA]</scope>
    <source>
        <strain evidence="12 13">NBRC 107702</strain>
    </source>
</reference>
<feature type="domain" description="Signal transduction histidine kinase subgroup 3 dimerisation and phosphoacceptor" evidence="11">
    <location>
        <begin position="188"/>
        <end position="253"/>
    </location>
</feature>
<dbReference type="GO" id="GO:0005524">
    <property type="term" value="F:ATP binding"/>
    <property type="evidence" value="ECO:0007669"/>
    <property type="project" value="UniProtKB-KW"/>
</dbReference>
<evidence type="ECO:0000256" key="6">
    <source>
        <dbReference type="ARBA" id="ARBA00022777"/>
    </source>
</evidence>
<feature type="transmembrane region" description="Helical" evidence="9">
    <location>
        <begin position="24"/>
        <end position="42"/>
    </location>
</feature>
<keyword evidence="4" id="KW-0808">Transferase</keyword>
<evidence type="ECO:0000313" key="12">
    <source>
        <dbReference type="EMBL" id="BCB81784.1"/>
    </source>
</evidence>
<keyword evidence="3" id="KW-0597">Phosphoprotein</keyword>
<evidence type="ECO:0000259" key="11">
    <source>
        <dbReference type="Pfam" id="PF07730"/>
    </source>
</evidence>
<dbReference type="PANTHER" id="PTHR24421:SF10">
    <property type="entry name" value="NITRATE_NITRITE SENSOR PROTEIN NARQ"/>
    <property type="match status" value="1"/>
</dbReference>
<feature type="transmembrane region" description="Helical" evidence="9">
    <location>
        <begin position="116"/>
        <end position="132"/>
    </location>
</feature>
<dbReference type="Gene3D" id="3.30.565.10">
    <property type="entry name" value="Histidine kinase-like ATPase, C-terminal domain"/>
    <property type="match status" value="1"/>
</dbReference>
<feature type="transmembrane region" description="Helical" evidence="9">
    <location>
        <begin position="92"/>
        <end position="109"/>
    </location>
</feature>
<evidence type="ECO:0000313" key="13">
    <source>
        <dbReference type="Proteomes" id="UP000502508"/>
    </source>
</evidence>
<feature type="domain" description="Histidine kinase/HSP90-like ATPase" evidence="10">
    <location>
        <begin position="304"/>
        <end position="394"/>
    </location>
</feature>
<dbReference type="CDD" id="cd16917">
    <property type="entry name" value="HATPase_UhpB-NarQ-NarX-like"/>
    <property type="match status" value="1"/>
</dbReference>